<dbReference type="InterPro" id="IPR012674">
    <property type="entry name" value="Calycin"/>
</dbReference>
<dbReference type="PRINTS" id="PR00178">
    <property type="entry name" value="FATTYACIDBP"/>
</dbReference>
<evidence type="ECO:0000313" key="1">
    <source>
        <dbReference type="EMBL" id="CAL5139402.1"/>
    </source>
</evidence>
<sequence>MCNFVGTWKCASKENIDKFLEQIGASKELAQKAVTEKTVITITHPDSQTVHFKFQGPDRVAEETSKFGVAVEHKRPNGKMVKATLTKESDTRMKIQYSDADKPGQTIYEIHGNELHVTSTAGGVTAVSRYIKE</sequence>
<dbReference type="AlphaFoldDB" id="A0AAV2TVK3"/>
<reference evidence="1" key="1">
    <citation type="submission" date="2024-06" db="EMBL/GenBank/DDBJ databases">
        <authorList>
            <person name="Liu X."/>
            <person name="Lenzi L."/>
            <person name="Haldenby T S."/>
            <person name="Uol C."/>
        </authorList>
    </citation>
    <scope>NUCLEOTIDE SEQUENCE</scope>
</reference>
<organism evidence="1 2">
    <name type="scientific">Calicophoron daubneyi</name>
    <name type="common">Rumen fluke</name>
    <name type="synonym">Paramphistomum daubneyi</name>
    <dbReference type="NCBI Taxonomy" id="300641"/>
    <lineage>
        <taxon>Eukaryota</taxon>
        <taxon>Metazoa</taxon>
        <taxon>Spiralia</taxon>
        <taxon>Lophotrochozoa</taxon>
        <taxon>Platyhelminthes</taxon>
        <taxon>Trematoda</taxon>
        <taxon>Digenea</taxon>
        <taxon>Plagiorchiida</taxon>
        <taxon>Pronocephalata</taxon>
        <taxon>Paramphistomoidea</taxon>
        <taxon>Paramphistomidae</taxon>
        <taxon>Calicophoron</taxon>
    </lineage>
</organism>
<dbReference type="CDD" id="cd00742">
    <property type="entry name" value="FABP"/>
    <property type="match status" value="1"/>
</dbReference>
<dbReference type="Gene3D" id="2.40.128.20">
    <property type="match status" value="1"/>
</dbReference>
<name>A0AAV2TVK3_CALDB</name>
<protein>
    <submittedName>
        <fullName evidence="1">Uncharacterized protein</fullName>
    </submittedName>
</protein>
<gene>
    <name evidence="1" type="ORF">CDAUBV1_LOCUS14427</name>
</gene>
<evidence type="ECO:0000313" key="2">
    <source>
        <dbReference type="Proteomes" id="UP001497525"/>
    </source>
</evidence>
<proteinExistence type="predicted"/>
<dbReference type="GO" id="GO:0008289">
    <property type="term" value="F:lipid binding"/>
    <property type="evidence" value="ECO:0007669"/>
    <property type="project" value="UniProtKB-KW"/>
</dbReference>
<dbReference type="InterPro" id="IPR000463">
    <property type="entry name" value="Fatty_acid-bd"/>
</dbReference>
<dbReference type="SUPFAM" id="SSF50814">
    <property type="entry name" value="Lipocalins"/>
    <property type="match status" value="1"/>
</dbReference>
<accession>A0AAV2TVK3</accession>
<comment type="caution">
    <text evidence="1">The sequence shown here is derived from an EMBL/GenBank/DDBJ whole genome shotgun (WGS) entry which is preliminary data.</text>
</comment>
<dbReference type="EMBL" id="CAXLJL010000600">
    <property type="protein sequence ID" value="CAL5139402.1"/>
    <property type="molecule type" value="Genomic_DNA"/>
</dbReference>
<dbReference type="Proteomes" id="UP001497525">
    <property type="component" value="Unassembled WGS sequence"/>
</dbReference>